<gene>
    <name evidence="1" type="ORF">LCOR_03086.1</name>
</gene>
<reference evidence="1" key="1">
    <citation type="submission" date="2013-08" db="EMBL/GenBank/DDBJ databases">
        <title>Gene expansion shapes genome architecture in the human pathogen Lichtheimia corymbifera: an evolutionary genomics analysis in the ancient terrestrial Mucorales (Mucoromycotina).</title>
        <authorList>
            <person name="Schwartze V.U."/>
            <person name="Winter S."/>
            <person name="Shelest E."/>
            <person name="Marcet-Houben M."/>
            <person name="Horn F."/>
            <person name="Wehner S."/>
            <person name="Hoffmann K."/>
            <person name="Riege K."/>
            <person name="Sammeth M."/>
            <person name="Nowrousian M."/>
            <person name="Valiante V."/>
            <person name="Linde J."/>
            <person name="Jacobsen I.D."/>
            <person name="Marz M."/>
            <person name="Brakhage A.A."/>
            <person name="Gabaldon T."/>
            <person name="Bocker S."/>
            <person name="Voigt K."/>
        </authorList>
    </citation>
    <scope>NUCLEOTIDE SEQUENCE [LARGE SCALE GENOMIC DNA]</scope>
    <source>
        <strain evidence="1">FSU 9682</strain>
    </source>
</reference>
<evidence type="ECO:0000313" key="2">
    <source>
        <dbReference type="Proteomes" id="UP000027586"/>
    </source>
</evidence>
<keyword evidence="2" id="KW-1185">Reference proteome</keyword>
<dbReference type="EMBL" id="CBTN010000010">
    <property type="protein sequence ID" value="CDH51489.1"/>
    <property type="molecule type" value="Genomic_DNA"/>
</dbReference>
<dbReference type="Proteomes" id="UP000027586">
    <property type="component" value="Unassembled WGS sequence"/>
</dbReference>
<dbReference type="VEuPathDB" id="FungiDB:LCOR_03086.1"/>
<accession>A0A068RND8</accession>
<evidence type="ECO:0000313" key="1">
    <source>
        <dbReference type="EMBL" id="CDH51489.1"/>
    </source>
</evidence>
<protein>
    <submittedName>
        <fullName evidence="1">Uncharacterized protein</fullName>
    </submittedName>
</protein>
<name>A0A068RND8_9FUNG</name>
<proteinExistence type="predicted"/>
<organism evidence="1 2">
    <name type="scientific">Lichtheimia corymbifera JMRC:FSU:9682</name>
    <dbReference type="NCBI Taxonomy" id="1263082"/>
    <lineage>
        <taxon>Eukaryota</taxon>
        <taxon>Fungi</taxon>
        <taxon>Fungi incertae sedis</taxon>
        <taxon>Mucoromycota</taxon>
        <taxon>Mucoromycotina</taxon>
        <taxon>Mucoromycetes</taxon>
        <taxon>Mucorales</taxon>
        <taxon>Lichtheimiaceae</taxon>
        <taxon>Lichtheimia</taxon>
    </lineage>
</organism>
<dbReference type="AlphaFoldDB" id="A0A068RND8"/>
<comment type="caution">
    <text evidence="1">The sequence shown here is derived from an EMBL/GenBank/DDBJ whole genome shotgun (WGS) entry which is preliminary data.</text>
</comment>
<sequence length="89" mass="10632">MRTIQDTRNIKDGDYAGFLPDINEMRDSIKQHLVKSMVNHGCLRHCRYRRCHGYRDHNQLRKSIIAMDKSNQITHRCHRFHSSSPIKKE</sequence>